<evidence type="ECO:0008006" key="2">
    <source>
        <dbReference type="Google" id="ProtNLM"/>
    </source>
</evidence>
<proteinExistence type="predicted"/>
<accession>A0A1J5Q2J4</accession>
<dbReference type="AlphaFoldDB" id="A0A1J5Q2J4"/>
<name>A0A1J5Q2J4_9ZZZZ</name>
<evidence type="ECO:0000313" key="1">
    <source>
        <dbReference type="EMBL" id="OIQ77538.1"/>
    </source>
</evidence>
<dbReference type="Gene3D" id="1.20.120.1490">
    <property type="match status" value="1"/>
</dbReference>
<comment type="caution">
    <text evidence="1">The sequence shown here is derived from an EMBL/GenBank/DDBJ whole genome shotgun (WGS) entry which is preliminary data.</text>
</comment>
<organism evidence="1">
    <name type="scientific">mine drainage metagenome</name>
    <dbReference type="NCBI Taxonomy" id="410659"/>
    <lineage>
        <taxon>unclassified sequences</taxon>
        <taxon>metagenomes</taxon>
        <taxon>ecological metagenomes</taxon>
    </lineage>
</organism>
<reference evidence="1" key="1">
    <citation type="submission" date="2016-10" db="EMBL/GenBank/DDBJ databases">
        <title>Sequence of Gallionella enrichment culture.</title>
        <authorList>
            <person name="Poehlein A."/>
            <person name="Muehling M."/>
            <person name="Daniel R."/>
        </authorList>
    </citation>
    <scope>NUCLEOTIDE SEQUENCE</scope>
</reference>
<dbReference type="EMBL" id="MLJW01001592">
    <property type="protein sequence ID" value="OIQ77538.1"/>
    <property type="molecule type" value="Genomic_DNA"/>
</dbReference>
<gene>
    <name evidence="1" type="ORF">GALL_407720</name>
</gene>
<protein>
    <recommendedName>
        <fullName evidence="2">Periplasmic heavy metal sensor</fullName>
    </recommendedName>
</protein>
<sequence>MNLNRATTWILALAILLFALLAGTASYHMLLGPGYGGMPFWGARWGEGVPPGYAGGGWRGGGHMGWGMMRWHGGYGGYGGYGMMGGDEFPGSGAGRLAGLTPAQRARIGQIEADALRREGALQAQVYAARADLLALDAAVKPDPAAVSQAWERLAGYRQQVDRIRFQTRQQVEAVLRAPPPAAPSSAPGS</sequence>